<protein>
    <recommendedName>
        <fullName evidence="3 7">Mannose-6-phosphate isomerase</fullName>
        <ecNumber evidence="3 7">5.3.1.8</ecNumber>
    </recommendedName>
</protein>
<dbReference type="InterPro" id="IPR014710">
    <property type="entry name" value="RmlC-like_jellyroll"/>
</dbReference>
<keyword evidence="6 7" id="KW-0413">Isomerase</keyword>
<proteinExistence type="inferred from homology"/>
<dbReference type="RefSeq" id="WP_091837400.1">
    <property type="nucleotide sequence ID" value="NZ_FPAA01000007.1"/>
</dbReference>
<keyword evidence="5 7" id="KW-0862">Zinc</keyword>
<dbReference type="InterPro" id="IPR001250">
    <property type="entry name" value="Man6P_Isoase-1"/>
</dbReference>
<feature type="binding site" evidence="8">
    <location>
        <position position="96"/>
    </location>
    <ligand>
        <name>Zn(2+)</name>
        <dbReference type="ChEBI" id="CHEBI:29105"/>
    </ligand>
</feature>
<evidence type="ECO:0000256" key="8">
    <source>
        <dbReference type="PIRSR" id="PIRSR036894-1"/>
    </source>
</evidence>
<dbReference type="GO" id="GO:0004476">
    <property type="term" value="F:mannose-6-phosphate isomerase activity"/>
    <property type="evidence" value="ECO:0007669"/>
    <property type="project" value="UniProtKB-UniRule"/>
</dbReference>
<dbReference type="Proteomes" id="UP000198660">
    <property type="component" value="Unassembled WGS sequence"/>
</dbReference>
<feature type="active site" evidence="9">
    <location>
        <position position="191"/>
    </location>
</feature>
<organism evidence="12 13">
    <name type="scientific">Marininema halotolerans</name>
    <dbReference type="NCBI Taxonomy" id="1155944"/>
    <lineage>
        <taxon>Bacteria</taxon>
        <taxon>Bacillati</taxon>
        <taxon>Bacillota</taxon>
        <taxon>Bacilli</taxon>
        <taxon>Bacillales</taxon>
        <taxon>Thermoactinomycetaceae</taxon>
        <taxon>Marininema</taxon>
    </lineage>
</organism>
<feature type="binding site" evidence="8">
    <location>
        <position position="171"/>
    </location>
    <ligand>
        <name>Zn(2+)</name>
        <dbReference type="ChEBI" id="CHEBI:29105"/>
    </ligand>
</feature>
<dbReference type="CDD" id="cd07010">
    <property type="entry name" value="cupin_PMI_type_I_N_bac"/>
    <property type="match status" value="1"/>
</dbReference>
<evidence type="ECO:0000256" key="9">
    <source>
        <dbReference type="PIRSR" id="PIRSR036894-2"/>
    </source>
</evidence>
<dbReference type="InterPro" id="IPR014628">
    <property type="entry name" value="Man6P_isomerase_Firm_short"/>
</dbReference>
<evidence type="ECO:0000256" key="4">
    <source>
        <dbReference type="ARBA" id="ARBA00022723"/>
    </source>
</evidence>
<sequence>MTQPLFLKPVFKDRIWGGTALKRFGYDIPSDHTGECWAISAHPNGSSIVRNGPHEGTSLDQLWVQHPELFGHFPGETFPLLTKILDANTDLSVQVHPNDDYANQYEDGERGKTECWYIIDCAPGAELILGHHATSREELRHNMLNGEWESLLQRVPIQPGDFFYVPSGTLHALGSGTLVLETQQSSDTTYRVYDYDRVDATGNKRELHIEKALDVTTVPHRNNPLKPQLQRVDGGERRTFVSSPYFTVQGWNLDGRMTLHQEQPFLLASVIAGYGEIETSSGVFSFKKGDHLILPHDLGTFFLTGKAEWIVSHP</sequence>
<feature type="domain" description="Mannose-6-phosphate isomerase cupin" evidence="11">
    <location>
        <begin position="238"/>
        <end position="314"/>
    </location>
</feature>
<evidence type="ECO:0000313" key="13">
    <source>
        <dbReference type="Proteomes" id="UP000198660"/>
    </source>
</evidence>
<evidence type="ECO:0000256" key="1">
    <source>
        <dbReference type="ARBA" id="ARBA00000757"/>
    </source>
</evidence>
<dbReference type="Gene3D" id="2.60.120.10">
    <property type="entry name" value="Jelly Rolls"/>
    <property type="match status" value="2"/>
</dbReference>
<dbReference type="Pfam" id="PF20511">
    <property type="entry name" value="PMI_typeI_cat"/>
    <property type="match status" value="1"/>
</dbReference>
<dbReference type="PIRSF" id="PIRSF036894">
    <property type="entry name" value="PMI_Firm_short"/>
    <property type="match status" value="1"/>
</dbReference>
<reference evidence="13" key="1">
    <citation type="submission" date="2016-10" db="EMBL/GenBank/DDBJ databases">
        <authorList>
            <person name="Varghese N."/>
            <person name="Submissions S."/>
        </authorList>
    </citation>
    <scope>NUCLEOTIDE SEQUENCE [LARGE SCALE GENOMIC DNA]</scope>
    <source>
        <strain evidence="13">DSM 45789</strain>
    </source>
</reference>
<dbReference type="PANTHER" id="PTHR42742">
    <property type="entry name" value="TRANSCRIPTIONAL REPRESSOR MPRA"/>
    <property type="match status" value="1"/>
</dbReference>
<dbReference type="NCBIfam" id="TIGR00218">
    <property type="entry name" value="manA"/>
    <property type="match status" value="1"/>
</dbReference>
<feature type="domain" description="Phosphomannose isomerase type I catalytic" evidence="10">
    <location>
        <begin position="6"/>
        <end position="105"/>
    </location>
</feature>
<dbReference type="OrthoDB" id="9808275at2"/>
<keyword evidence="13" id="KW-1185">Reference proteome</keyword>
<dbReference type="SUPFAM" id="SSF51182">
    <property type="entry name" value="RmlC-like cupins"/>
    <property type="match status" value="1"/>
</dbReference>
<accession>A0A1I6SM92</accession>
<dbReference type="Pfam" id="PF21621">
    <property type="entry name" value="MPI_cupin_dom"/>
    <property type="match status" value="1"/>
</dbReference>
<dbReference type="InterPro" id="IPR051804">
    <property type="entry name" value="Carb_Metab_Reg_Kinase/Isom"/>
</dbReference>
<dbReference type="EC" id="5.3.1.8" evidence="3 7"/>
<dbReference type="PANTHER" id="PTHR42742:SF3">
    <property type="entry name" value="FRUCTOKINASE"/>
    <property type="match status" value="1"/>
</dbReference>
<feature type="binding site" evidence="8">
    <location>
        <position position="114"/>
    </location>
    <ligand>
        <name>Zn(2+)</name>
        <dbReference type="ChEBI" id="CHEBI:29105"/>
    </ligand>
</feature>
<comment type="similarity">
    <text evidence="2 7">Belongs to the mannose-6-phosphate isomerase type 1 family.</text>
</comment>
<dbReference type="InterPro" id="IPR046457">
    <property type="entry name" value="PMI_typeI_cat"/>
</dbReference>
<name>A0A1I6SM92_9BACL</name>
<dbReference type="GO" id="GO:0008270">
    <property type="term" value="F:zinc ion binding"/>
    <property type="evidence" value="ECO:0007669"/>
    <property type="project" value="UniProtKB-UniRule"/>
</dbReference>
<dbReference type="AlphaFoldDB" id="A0A1I6SM92"/>
<dbReference type="GO" id="GO:0005975">
    <property type="term" value="P:carbohydrate metabolic process"/>
    <property type="evidence" value="ECO:0007669"/>
    <property type="project" value="UniProtKB-UniRule"/>
</dbReference>
<dbReference type="InterPro" id="IPR049071">
    <property type="entry name" value="MPI_cupin_dom"/>
</dbReference>
<evidence type="ECO:0000259" key="10">
    <source>
        <dbReference type="Pfam" id="PF20511"/>
    </source>
</evidence>
<evidence type="ECO:0000256" key="5">
    <source>
        <dbReference type="ARBA" id="ARBA00022833"/>
    </source>
</evidence>
<evidence type="ECO:0000256" key="7">
    <source>
        <dbReference type="PIRNR" id="PIRNR036894"/>
    </source>
</evidence>
<dbReference type="InterPro" id="IPR011051">
    <property type="entry name" value="RmlC_Cupin_sf"/>
</dbReference>
<evidence type="ECO:0000259" key="11">
    <source>
        <dbReference type="Pfam" id="PF21621"/>
    </source>
</evidence>
<dbReference type="EMBL" id="FPAA01000007">
    <property type="protein sequence ID" value="SFS78066.1"/>
    <property type="molecule type" value="Genomic_DNA"/>
</dbReference>
<comment type="cofactor">
    <cofactor evidence="8">
        <name>Zn(2+)</name>
        <dbReference type="ChEBI" id="CHEBI:29105"/>
    </cofactor>
    <text evidence="8">Binds 1 zinc ion per subunit.</text>
</comment>
<evidence type="ECO:0000256" key="6">
    <source>
        <dbReference type="ARBA" id="ARBA00023235"/>
    </source>
</evidence>
<keyword evidence="4 7" id="KW-0479">Metal-binding</keyword>
<comment type="catalytic activity">
    <reaction evidence="1 7">
        <text>D-mannose 6-phosphate = D-fructose 6-phosphate</text>
        <dbReference type="Rhea" id="RHEA:12356"/>
        <dbReference type="ChEBI" id="CHEBI:58735"/>
        <dbReference type="ChEBI" id="CHEBI:61527"/>
        <dbReference type="EC" id="5.3.1.8"/>
    </reaction>
</comment>
<evidence type="ECO:0000313" key="12">
    <source>
        <dbReference type="EMBL" id="SFS78066.1"/>
    </source>
</evidence>
<evidence type="ECO:0000256" key="2">
    <source>
        <dbReference type="ARBA" id="ARBA00010772"/>
    </source>
</evidence>
<gene>
    <name evidence="12" type="ORF">SAMN05444972_107197</name>
</gene>
<evidence type="ECO:0000256" key="3">
    <source>
        <dbReference type="ARBA" id="ARBA00011956"/>
    </source>
</evidence>